<evidence type="ECO:0000313" key="10">
    <source>
        <dbReference type="Proteomes" id="UP000248544"/>
    </source>
</evidence>
<sequence length="622" mass="62577">MSLAMARIGGLAVVFVAVLGGVALVTGAGVIMDSGFRSQPAVRLAGADVVVSAPQSIRRAEDLPLALPERATVPTTLTHQIAAIPGVAATTGDLSFPAAKIPTAADTVAAPDASADGDSTAAANTSRDAASPTAPEPAGAGHGWASLAFSGGRVVEGRAPRADGEVALRDGQIGRRVQIMAGGVPGTYRVTALVDAPGIYFSDATAAALAGRTSGPRAGTVDLVAVRADTGVDPEELAARIKDRIGAKYQVTTGRDRADAESPGAAAGRTLLLVLPGSIGGISLLIVGFVVGGGMSLSIDRQRRDLALLRGAGATPRQVRRVVGLQGTIAAGLALVPGAALGYYLAARFGDLLVTIGALRADQPLVYGPLPALAAALPLFGVVRVASWAASLRISQLPVVSGIAGLRRPSRARTNAGLLLIAGSLVLSAAPLLVRTEVAAVGPSMAAILAVIGLALAGPRLVQRVAGAVAASPLVSRLRGPAWLAVHNTHGHALRTAGAIAALGMVVTLGLSVVFTQSTLDRARSDETAQAMSGLVTITAPGLGGIPRDLLADVRTRTRAAGMTMTTVATEPLQLGDDPTLMARPVMALGPDAEGLVDLGLAAGRLRDLRGPAVALDERVGR</sequence>
<accession>A0A2W2ITF2</accession>
<feature type="transmembrane region" description="Helical" evidence="7">
    <location>
        <begin position="366"/>
        <end position="386"/>
    </location>
</feature>
<dbReference type="GO" id="GO:0005886">
    <property type="term" value="C:plasma membrane"/>
    <property type="evidence" value="ECO:0007669"/>
    <property type="project" value="UniProtKB-SubCell"/>
</dbReference>
<dbReference type="PANTHER" id="PTHR30287">
    <property type="entry name" value="MEMBRANE COMPONENT OF PREDICTED ABC SUPERFAMILY METABOLITE UPTAKE TRANSPORTER"/>
    <property type="match status" value="1"/>
</dbReference>
<dbReference type="InterPro" id="IPR038766">
    <property type="entry name" value="Membrane_comp_ABC_pdt"/>
</dbReference>
<keyword evidence="10" id="KW-1185">Reference proteome</keyword>
<keyword evidence="3 7" id="KW-0812">Transmembrane</keyword>
<dbReference type="InterPro" id="IPR003838">
    <property type="entry name" value="ABC3_permease_C"/>
</dbReference>
<keyword evidence="2" id="KW-1003">Cell membrane</keyword>
<reference evidence="9 10" key="1">
    <citation type="submission" date="2018-01" db="EMBL/GenBank/DDBJ databases">
        <title>Draft genome sequence of Sphaerisporangium sp. 7K107.</title>
        <authorList>
            <person name="Sahin N."/>
            <person name="Saygin H."/>
            <person name="Ay H."/>
        </authorList>
    </citation>
    <scope>NUCLEOTIDE SEQUENCE [LARGE SCALE GENOMIC DNA]</scope>
    <source>
        <strain evidence="9 10">7K107</strain>
    </source>
</reference>
<feature type="non-terminal residue" evidence="9">
    <location>
        <position position="622"/>
    </location>
</feature>
<evidence type="ECO:0000259" key="8">
    <source>
        <dbReference type="Pfam" id="PF02687"/>
    </source>
</evidence>
<feature type="transmembrane region" description="Helical" evidence="7">
    <location>
        <begin position="271"/>
        <end position="294"/>
    </location>
</feature>
<protein>
    <recommendedName>
        <fullName evidence="8">ABC3 transporter permease C-terminal domain-containing protein</fullName>
    </recommendedName>
</protein>
<name>A0A2W2ITF2_9ACTN</name>
<feature type="transmembrane region" description="Helical" evidence="7">
    <location>
        <begin position="492"/>
        <end position="515"/>
    </location>
</feature>
<evidence type="ECO:0000256" key="1">
    <source>
        <dbReference type="ARBA" id="ARBA00004651"/>
    </source>
</evidence>
<evidence type="ECO:0000256" key="5">
    <source>
        <dbReference type="ARBA" id="ARBA00023136"/>
    </source>
</evidence>
<proteinExistence type="predicted"/>
<organism evidence="9 10">
    <name type="scientific">Spongiactinospora gelatinilytica</name>
    <dbReference type="NCBI Taxonomy" id="2666298"/>
    <lineage>
        <taxon>Bacteria</taxon>
        <taxon>Bacillati</taxon>
        <taxon>Actinomycetota</taxon>
        <taxon>Actinomycetes</taxon>
        <taxon>Streptosporangiales</taxon>
        <taxon>Streptosporangiaceae</taxon>
        <taxon>Spongiactinospora</taxon>
    </lineage>
</organism>
<feature type="domain" description="ABC3 transporter permease C-terminal" evidence="8">
    <location>
        <begin position="278"/>
        <end position="398"/>
    </location>
</feature>
<feature type="compositionally biased region" description="Low complexity" evidence="6">
    <location>
        <begin position="110"/>
        <end position="126"/>
    </location>
</feature>
<feature type="region of interest" description="Disordered" evidence="6">
    <location>
        <begin position="110"/>
        <end position="145"/>
    </location>
</feature>
<dbReference type="Proteomes" id="UP000248544">
    <property type="component" value="Unassembled WGS sequence"/>
</dbReference>
<feature type="transmembrane region" description="Helical" evidence="7">
    <location>
        <begin position="327"/>
        <end position="346"/>
    </location>
</feature>
<dbReference type="PANTHER" id="PTHR30287:SF1">
    <property type="entry name" value="INNER MEMBRANE PROTEIN"/>
    <property type="match status" value="1"/>
</dbReference>
<keyword evidence="5 7" id="KW-0472">Membrane</keyword>
<gene>
    <name evidence="9" type="ORF">C1I98_06215</name>
</gene>
<keyword evidence="4 7" id="KW-1133">Transmembrane helix</keyword>
<dbReference type="EMBL" id="POUA01000029">
    <property type="protein sequence ID" value="PZG53024.1"/>
    <property type="molecule type" value="Genomic_DNA"/>
</dbReference>
<feature type="transmembrane region" description="Helical" evidence="7">
    <location>
        <begin position="416"/>
        <end position="434"/>
    </location>
</feature>
<comment type="subcellular location">
    <subcellularLocation>
        <location evidence="1">Cell membrane</location>
        <topology evidence="1">Multi-pass membrane protein</topology>
    </subcellularLocation>
</comment>
<dbReference type="Pfam" id="PF02687">
    <property type="entry name" value="FtsX"/>
    <property type="match status" value="1"/>
</dbReference>
<evidence type="ECO:0000256" key="2">
    <source>
        <dbReference type="ARBA" id="ARBA00022475"/>
    </source>
</evidence>
<dbReference type="AlphaFoldDB" id="A0A2W2ITF2"/>
<evidence type="ECO:0000256" key="7">
    <source>
        <dbReference type="SAM" id="Phobius"/>
    </source>
</evidence>
<evidence type="ECO:0000256" key="6">
    <source>
        <dbReference type="SAM" id="MobiDB-lite"/>
    </source>
</evidence>
<evidence type="ECO:0000313" key="9">
    <source>
        <dbReference type="EMBL" id="PZG53024.1"/>
    </source>
</evidence>
<evidence type="ECO:0000256" key="4">
    <source>
        <dbReference type="ARBA" id="ARBA00022989"/>
    </source>
</evidence>
<evidence type="ECO:0000256" key="3">
    <source>
        <dbReference type="ARBA" id="ARBA00022692"/>
    </source>
</evidence>
<comment type="caution">
    <text evidence="9">The sequence shown here is derived from an EMBL/GenBank/DDBJ whole genome shotgun (WGS) entry which is preliminary data.</text>
</comment>